<feature type="compositionally biased region" description="Polar residues" evidence="3">
    <location>
        <begin position="1338"/>
        <end position="1358"/>
    </location>
</feature>
<dbReference type="InterPro" id="IPR013098">
    <property type="entry name" value="Ig_I-set"/>
</dbReference>
<keyword evidence="2" id="KW-0175">Coiled coil</keyword>
<organism evidence="5 6">
    <name type="scientific">Onchocerca ochengi</name>
    <name type="common">Filarial nematode worm</name>
    <dbReference type="NCBI Taxonomy" id="42157"/>
    <lineage>
        <taxon>Eukaryota</taxon>
        <taxon>Metazoa</taxon>
        <taxon>Ecdysozoa</taxon>
        <taxon>Nematoda</taxon>
        <taxon>Chromadorea</taxon>
        <taxon>Rhabditida</taxon>
        <taxon>Spirurina</taxon>
        <taxon>Spiruromorpha</taxon>
        <taxon>Filarioidea</taxon>
        <taxon>Onchocercidae</taxon>
        <taxon>Onchocerca</taxon>
    </lineage>
</organism>
<reference evidence="5 6" key="1">
    <citation type="submission" date="2018-08" db="EMBL/GenBank/DDBJ databases">
        <authorList>
            <person name="Laetsch R D."/>
            <person name="Stevens L."/>
            <person name="Kumar S."/>
            <person name="Blaxter L. M."/>
        </authorList>
    </citation>
    <scope>NUCLEOTIDE SEQUENCE [LARGE SCALE GENOMIC DNA]</scope>
</reference>
<evidence type="ECO:0000256" key="2">
    <source>
        <dbReference type="SAM" id="Coils"/>
    </source>
</evidence>
<dbReference type="Gene3D" id="2.60.40.10">
    <property type="entry name" value="Immunoglobulins"/>
    <property type="match status" value="4"/>
</dbReference>
<evidence type="ECO:0000256" key="1">
    <source>
        <dbReference type="ARBA" id="ARBA00022737"/>
    </source>
</evidence>
<feature type="domain" description="Ig-like" evidence="4">
    <location>
        <begin position="1836"/>
        <end position="1907"/>
    </location>
</feature>
<dbReference type="InterPro" id="IPR050964">
    <property type="entry name" value="Striated_Muscle_Regulatory"/>
</dbReference>
<dbReference type="InterPro" id="IPR007110">
    <property type="entry name" value="Ig-like_dom"/>
</dbReference>
<keyword evidence="1" id="KW-0677">Repeat</keyword>
<feature type="compositionally biased region" description="Polar residues" evidence="3">
    <location>
        <begin position="629"/>
        <end position="646"/>
    </location>
</feature>
<evidence type="ECO:0000256" key="3">
    <source>
        <dbReference type="SAM" id="MobiDB-lite"/>
    </source>
</evidence>
<protein>
    <recommendedName>
        <fullName evidence="4">Ig-like domain-containing protein</fullName>
    </recommendedName>
</protein>
<dbReference type="OrthoDB" id="5969272at2759"/>
<feature type="coiled-coil region" evidence="2">
    <location>
        <begin position="823"/>
        <end position="857"/>
    </location>
</feature>
<dbReference type="EMBL" id="UYRW01001671">
    <property type="protein sequence ID" value="VDK79786.1"/>
    <property type="molecule type" value="Genomic_DNA"/>
</dbReference>
<evidence type="ECO:0000313" key="6">
    <source>
        <dbReference type="Proteomes" id="UP000271087"/>
    </source>
</evidence>
<dbReference type="InterPro" id="IPR036179">
    <property type="entry name" value="Ig-like_dom_sf"/>
</dbReference>
<sequence length="3179" mass="361167">VYQTIYEDGVCILKIQELAIEDEGEYTCEAVNDAGQAITKCFLQTITEADVLKYQQQAIFKKILYSNGGSNTNNSSDNLAFLDNLKSLSDNTGGIMYRNPAANCEDLIEWDDNSRDYLVVNYEFDRTEPLSAETAVIVTRYTSSQKEFRKNFASQERSFNISVFLPDAAVECAFVWTLINCEKTELSLMSSFQTVNFVIQNFQPQQVQKADLLLYVKKLILENVSFAICQPWEEILLVKKPENSFIWDSEYCWAQKARVEIFIKISKENVSSQNQPVKNIVLGSDYLSHSFAYFDVVGKDDTKSLTSQANSTLPVKENINISEKANSEQNEEMVRYKDEQEESQIPILPQKITKEKQEVDILIRNDDNKFKYELSWQKFEDPEINTNILSAIRQYVDELFDFDPVKAIICEQKDVNKLNTTSNQIESGLDFADKVYLDCSFRRSLEHAEASENRNLSVSEMETLASSSSHLTGNFSSSRIASLNLNPISKNMVSSKKSIESKAEVRSLACEANCDSNEDSKQNLDNPGNKKLHSKLDTCNSFTTPDIHPHPGLSTKTYLLHSANSIESTDAGQAFDASEEFEVFSASANPRLQHDESFSTPPHPSANKFYVLGAEHSKSSHVRSEIVKASTSNTRISTKESLPTHDTTTDELPRTGVADKIRKDIEDEIKMKSKDNEKVFQIERAIYEISEQIEKIERRQSLTEAQAEAGEELLKTVLENIIKNVGQDSVVETMVAYKKPVVLLREKLTDLEETLMGGDLESRNLSKSIPEAEPIFSKSLNEEDLYAVRQSSIEREIRGTSLCALRQVGIIDKEEIRRMTPLTSNIKEQLQSLECMLEEVEKEEENDMKELNEEIKVTIPVYSDDKRHEVHSILMQINNEISFIKRSCQRNISKTSVDAAIRLLHKVRNNVSSMIDLISLYRKRFKRKSLATNRERMKLSKRTSRHLSPTSKTGFFFKADASVNFYLVKREESEIVNAIVKLCSSSNNSENQMSRSQNSEISTYDDALFDDKSMMLQETGINNAPWTAALEPAAEKNDKITLSNFGEPQSNSFSLNSLQDSQEAVPIPPPRRLRGISQQSFPPPIPPPRLKRRSKSCDNYKNLLILSCTSDTQNSLSPMHQNMTTNEKGEVSIYASDYSDPVNIKDLEDAEESNLSTFKQKSEKLNEINSDRIISKEGDFYSCSYTWPSKVNYLISFEIFDESSPMQLLCEDSDYLPESLMHSFLFFEPTKRGVQEENEEELLQTLELLSDLNTSKVETIIGNATKRRQNFAKLKDEREAKNFHPIQESTTPELDESYNQCISECLTDVDQKINENSKMIENPRNSSSEDENFEDIQKSAQHLHASSNTKARESTITNPLEDEANSLHEIESIDDGDEILDDLDDLMVICNPHTDIIDGIDLLSTIMENSKSSKVANPFMSMSTNTVISVGIPDIDIPTTSQDVQQIVVEDKKQSDITTPTLESSLERKNLTAKTVNVPFSRSNKDGVNYLDSYKKKIILICEDDTKQISEETTINVIYKSCSSKLKVLATLSPEVRAQVEACAVNEEDFDVLVEQPDEAQDFTVKLLDHISDSISLDLKLSNTVEVNLSLIRSEQYEGILSYQVGYLTGGETDEERISATSDYEQHNHSSKTTEDRVRHTGISVNIVARSMHDVARASLEEIPWGKVSMYIVMQPLMTRSISDSGTRNSLVQNVTVSESNETEKRSLHSHESFRSSSRQSFDWTEFSDRSASWQNLSVPSYVVREGSTATITCEFNNFLAPGSLIDWFKGKTIMQIVPGKTDRISHDLLEVLVISHVSLMDGDVYSIRVNDIIYPVACLIVENVDTSSEKINSDIHFISPPQTLFVMEGQPSIISCQVNSANQKVEWCKDNKKWVTENERIQLEADQFGFHRIIIDKSELEDQGTYYAFLGDHFTTVTLVVEERIDEREVTISALGTETGEDDYREYLVPLGSTATIACELENSDEVQELVWRKNDIQIEFSDDAKLEHVVNGLKHYLVIHDTQADDSASYSICINGEYPSQVTVEESLVPVGSAATIHCETITQQYSLDWRKNLQPITQNERIEKKDTADGFEHSLTIHSVRKNDEGEYGVVIKDSYTVVTKISVIESQEQIATEDFDISLHPTPSLTNEAFAQLYDRVNLQNTFEAYQLCNMEEYFDLQFSMQSFEIPVIVDERRSASVSYLSRQLSIQTMEKEIDIHREPSYATSKDLTFMEVTIVECNFVTTNARFEFTSTSVAHAVAESIVLTLVAQQFAQIHLSSQYTELRASFINQSNVEQLTATISKRPKIVEKLETKLSDCSVKLDVILLSPMQTIATDIVNKIPTIIALEMHFLALIFEDCNNTITFNRTPEREFCDAVMRTKLITFPEMIRRQFIVNNTWLELIAVYKVPQIFDSTIKIAVARKEMLYLQCKASKANMVDEIFAIWKPIQQQDIAITFPVTLSTTTSENYIDSISSLEIMLQSHLDRNLLTSKKIPLIRMEMISMELTAASIEVFPVTYNFSKSTQDENVEVEIFVKPLIHYETSQRNFTDSVTKVELDFWSKTERSLFVIDDFRAVEMDQLSARFSGSVEEYFTISTAFNTQSELNAALATLLIKAPKIVEKTNRLFSDTTVSVLLEYQCHVSREFCADTIFLTSQMNACMANFRVSTCENLYAIASSEIQSQENNASITLLMRAPTIFERSIIFSDDLVQKTAEIQSQIERSLEVEKELFTARKDTLIKNIKSAQFNEKDIIVMIEERPKKEISEIILLSPLPALIQKFSRSFSDAVVNLTTELYMESFDFHADHNIQIGRTHALQMHLKASKEENISLVARFYIQDEIEKIMATLPMRAPSIIAKNDRKFSDSVVKFATELWSQICREAFVDVDIYIARKDNIQRQFKASSVEDTFVSIALEEYPEAEELEVILSEIIQADIFKLSRFFSYKTVDLIATLWSQAQSNSYVNLDVPIKRKNSNQLYLKTSSEEYRNTSTSFEAQTKAGNITTVLQTQVPSVVEKSSRKFSDTTAELTTEIWSQLCHETFANRSIYSKQKDSVKLDLNTTTFEVQIFLTNFELQSQVENITAVLPTRAPTIVEGTNMVFSSDFTKIVSEMFSTVNRDLHTSVEAKVVAQETSEAWIEAAKEENSYIKTHFEVQSEASYSDAIVSIVQKERQFTNVQVPSLENIEIYTAFEFYQVEN</sequence>
<name>A0A3P6SX02_ONCOC</name>
<feature type="compositionally biased region" description="Basic and acidic residues" evidence="3">
    <location>
        <begin position="1624"/>
        <end position="1638"/>
    </location>
</feature>
<proteinExistence type="predicted"/>
<evidence type="ECO:0000313" key="5">
    <source>
        <dbReference type="EMBL" id="VDK79786.1"/>
    </source>
</evidence>
<dbReference type="SMART" id="SM00409">
    <property type="entry name" value="IG"/>
    <property type="match status" value="4"/>
</dbReference>
<dbReference type="SUPFAM" id="SSF48726">
    <property type="entry name" value="Immunoglobulin"/>
    <property type="match status" value="5"/>
</dbReference>
<dbReference type="Proteomes" id="UP000271087">
    <property type="component" value="Unassembled WGS sequence"/>
</dbReference>
<dbReference type="PROSITE" id="PS50835">
    <property type="entry name" value="IG_LIKE"/>
    <property type="match status" value="4"/>
</dbReference>
<accession>A0A3P6SX02</accession>
<gene>
    <name evidence="5" type="ORF">NOO_LOCUS5856</name>
</gene>
<dbReference type="Pfam" id="PF07679">
    <property type="entry name" value="I-set"/>
    <property type="match status" value="2"/>
</dbReference>
<feature type="non-terminal residue" evidence="5">
    <location>
        <position position="3179"/>
    </location>
</feature>
<dbReference type="PANTHER" id="PTHR13817:SF73">
    <property type="entry name" value="FIBRONECTIN TYPE-III DOMAIN-CONTAINING PROTEIN"/>
    <property type="match status" value="1"/>
</dbReference>
<feature type="domain" description="Ig-like" evidence="4">
    <location>
        <begin position="1744"/>
        <end position="1833"/>
    </location>
</feature>
<keyword evidence="6" id="KW-1185">Reference proteome</keyword>
<feature type="region of interest" description="Disordered" evidence="3">
    <location>
        <begin position="1051"/>
        <end position="1093"/>
    </location>
</feature>
<evidence type="ECO:0000259" key="4">
    <source>
        <dbReference type="PROSITE" id="PS50835"/>
    </source>
</evidence>
<dbReference type="InterPro" id="IPR013783">
    <property type="entry name" value="Ig-like_fold"/>
</dbReference>
<dbReference type="InterPro" id="IPR003599">
    <property type="entry name" value="Ig_sub"/>
</dbReference>
<feature type="compositionally biased region" description="Polar residues" evidence="3">
    <location>
        <begin position="1051"/>
        <end position="1062"/>
    </location>
</feature>
<dbReference type="PANTHER" id="PTHR13817">
    <property type="entry name" value="TITIN"/>
    <property type="match status" value="1"/>
</dbReference>
<feature type="compositionally biased region" description="Basic and acidic residues" evidence="3">
    <location>
        <begin position="647"/>
        <end position="656"/>
    </location>
</feature>
<feature type="non-terminal residue" evidence="5">
    <location>
        <position position="1"/>
    </location>
</feature>
<feature type="domain" description="Ig-like" evidence="4">
    <location>
        <begin position="1953"/>
        <end position="2013"/>
    </location>
</feature>
<feature type="region of interest" description="Disordered" evidence="3">
    <location>
        <begin position="1619"/>
        <end position="1638"/>
    </location>
</feature>
<feature type="domain" description="Ig-like" evidence="4">
    <location>
        <begin position="2021"/>
        <end position="2106"/>
    </location>
</feature>
<feature type="region of interest" description="Disordered" evidence="3">
    <location>
        <begin position="1320"/>
        <end position="1358"/>
    </location>
</feature>
<feature type="region of interest" description="Disordered" evidence="3">
    <location>
        <begin position="628"/>
        <end position="656"/>
    </location>
</feature>